<evidence type="ECO:0000313" key="2">
    <source>
        <dbReference type="EMBL" id="QIP14786.1"/>
    </source>
</evidence>
<reference evidence="2 3" key="1">
    <citation type="submission" date="2020-03" db="EMBL/GenBank/DDBJ databases">
        <authorList>
            <person name="Kim M.K."/>
        </authorList>
    </citation>
    <scope>NUCLEOTIDE SEQUENCE [LARGE SCALE GENOMIC DNA]</scope>
    <source>
        <strain evidence="2 3">BT328</strain>
    </source>
</reference>
<dbReference type="Proteomes" id="UP000501802">
    <property type="component" value="Chromosome"/>
</dbReference>
<evidence type="ECO:0000313" key="3">
    <source>
        <dbReference type="Proteomes" id="UP000501802"/>
    </source>
</evidence>
<proteinExistence type="predicted"/>
<organism evidence="2 3">
    <name type="scientific">Spirosoma aureum</name>
    <dbReference type="NCBI Taxonomy" id="2692134"/>
    <lineage>
        <taxon>Bacteria</taxon>
        <taxon>Pseudomonadati</taxon>
        <taxon>Bacteroidota</taxon>
        <taxon>Cytophagia</taxon>
        <taxon>Cytophagales</taxon>
        <taxon>Cytophagaceae</taxon>
        <taxon>Spirosoma</taxon>
    </lineage>
</organism>
<gene>
    <name evidence="2" type="ORF">G8759_20265</name>
</gene>
<dbReference type="AlphaFoldDB" id="A0A6G9AR21"/>
<keyword evidence="3" id="KW-1185">Reference proteome</keyword>
<keyword evidence="1" id="KW-0732">Signal</keyword>
<feature type="signal peptide" evidence="1">
    <location>
        <begin position="1"/>
        <end position="20"/>
    </location>
</feature>
<protein>
    <recommendedName>
        <fullName evidence="4">Lipocalin-like domain-containing protein</fullName>
    </recommendedName>
</protein>
<evidence type="ECO:0008006" key="4">
    <source>
        <dbReference type="Google" id="ProtNLM"/>
    </source>
</evidence>
<accession>A0A6G9AR21</accession>
<dbReference type="RefSeq" id="WP_167211543.1">
    <property type="nucleotide sequence ID" value="NZ_CP050063.1"/>
</dbReference>
<feature type="chain" id="PRO_5026297549" description="Lipocalin-like domain-containing protein" evidence="1">
    <location>
        <begin position="21"/>
        <end position="151"/>
    </location>
</feature>
<name>A0A6G9AR21_9BACT</name>
<dbReference type="EMBL" id="CP050063">
    <property type="protein sequence ID" value="QIP14786.1"/>
    <property type="molecule type" value="Genomic_DNA"/>
</dbReference>
<sequence length="151" mass="16639">MKHFRIVILLMSLIAGLLNCKNDDGNNPAPTAASQTELLVSNKWLLQRVATSNDQTIGKNQMNTTTLLLFELDMQFYADNTVKAINHLTGQIPNGGTWKLAADNKSIDVDVTGFKGNFPILELNRTKLTLRQRAPVSGVQSDINLEFAPSL</sequence>
<dbReference type="KEGG" id="spib:G8759_20265"/>
<evidence type="ECO:0000256" key="1">
    <source>
        <dbReference type="SAM" id="SignalP"/>
    </source>
</evidence>